<evidence type="ECO:0000313" key="14">
    <source>
        <dbReference type="Proteomes" id="UP000807159"/>
    </source>
</evidence>
<dbReference type="InterPro" id="IPR047241">
    <property type="entry name" value="KIF11-like_kin_motor_dom"/>
</dbReference>
<keyword evidence="4 10" id="KW-0547">Nucleotide-binding</keyword>
<dbReference type="PANTHER" id="PTHR47970:SF9">
    <property type="entry name" value="KINESIN-LIKE PROTEIN KIN-5D"/>
    <property type="match status" value="1"/>
</dbReference>
<dbReference type="Gene3D" id="3.40.850.10">
    <property type="entry name" value="Kinesin motor domain"/>
    <property type="match status" value="1"/>
</dbReference>
<proteinExistence type="inferred from homology"/>
<evidence type="ECO:0000256" key="11">
    <source>
        <dbReference type="SAM" id="Coils"/>
    </source>
</evidence>
<feature type="domain" description="Kinesin motor" evidence="12">
    <location>
        <begin position="51"/>
        <end position="395"/>
    </location>
</feature>
<reference evidence="13" key="1">
    <citation type="journal article" date="2021" name="J. Hered.">
        <title>Genome Assembly of Salicaceae Populus deltoides (Eastern Cottonwood) I-69 Based on Nanopore Sequencing and Hi-C Technologies.</title>
        <authorList>
            <person name="Bai S."/>
            <person name="Wu H."/>
            <person name="Zhang J."/>
            <person name="Pan Z."/>
            <person name="Zhao W."/>
            <person name="Li Z."/>
            <person name="Tong C."/>
        </authorList>
    </citation>
    <scope>NUCLEOTIDE SEQUENCE</scope>
    <source>
        <tissue evidence="13">Leaf</tissue>
    </source>
</reference>
<protein>
    <recommendedName>
        <fullName evidence="12">Kinesin motor domain-containing protein</fullName>
    </recommendedName>
</protein>
<dbReference type="InterPro" id="IPR027417">
    <property type="entry name" value="P-loop_NTPase"/>
</dbReference>
<evidence type="ECO:0000256" key="8">
    <source>
        <dbReference type="ARBA" id="ARBA00034704"/>
    </source>
</evidence>
<dbReference type="PROSITE" id="PS00411">
    <property type="entry name" value="KINESIN_MOTOR_1"/>
    <property type="match status" value="1"/>
</dbReference>
<keyword evidence="2" id="KW-0963">Cytoplasm</keyword>
<dbReference type="AlphaFoldDB" id="A0A8T2WXX2"/>
<dbReference type="GO" id="GO:0005876">
    <property type="term" value="C:spindle microtubule"/>
    <property type="evidence" value="ECO:0007669"/>
    <property type="project" value="TreeGrafter"/>
</dbReference>
<evidence type="ECO:0000256" key="9">
    <source>
        <dbReference type="ARBA" id="ARBA00046159"/>
    </source>
</evidence>
<dbReference type="GO" id="GO:0008574">
    <property type="term" value="F:plus-end-directed microtubule motor activity"/>
    <property type="evidence" value="ECO:0007669"/>
    <property type="project" value="TreeGrafter"/>
</dbReference>
<dbReference type="GO" id="GO:0007018">
    <property type="term" value="P:microtubule-based movement"/>
    <property type="evidence" value="ECO:0007669"/>
    <property type="project" value="InterPro"/>
</dbReference>
<comment type="function">
    <text evidence="9">Responsible for microtubule translocation. May be important for the organization of phragmoplast-specific arrays of microtubules. Plays an essential role in stabilizing the mitotic spindle. Required during mitotic cytokinesis.</text>
</comment>
<feature type="coiled-coil region" evidence="11">
    <location>
        <begin position="411"/>
        <end position="461"/>
    </location>
</feature>
<keyword evidence="11" id="KW-0175">Coiled coil</keyword>
<dbReference type="GO" id="GO:0008017">
    <property type="term" value="F:microtubule binding"/>
    <property type="evidence" value="ECO:0007669"/>
    <property type="project" value="InterPro"/>
</dbReference>
<feature type="binding site" evidence="10">
    <location>
        <begin position="137"/>
        <end position="144"/>
    </location>
    <ligand>
        <name>ATP</name>
        <dbReference type="ChEBI" id="CHEBI:30616"/>
    </ligand>
</feature>
<keyword evidence="5 10" id="KW-0067">ATP-binding</keyword>
<dbReference type="EMBL" id="JACEGQ020000016">
    <property type="protein sequence ID" value="KAH8485294.1"/>
    <property type="molecule type" value="Genomic_DNA"/>
</dbReference>
<dbReference type="FunFam" id="3.40.850.10:FF:000019">
    <property type="entry name" value="Kinesin-like protein KIN-5D"/>
    <property type="match status" value="1"/>
</dbReference>
<evidence type="ECO:0000256" key="4">
    <source>
        <dbReference type="ARBA" id="ARBA00022741"/>
    </source>
</evidence>
<dbReference type="InterPro" id="IPR001752">
    <property type="entry name" value="Kinesin_motor_dom"/>
</dbReference>
<keyword evidence="7" id="KW-0206">Cytoskeleton</keyword>
<dbReference type="PANTHER" id="PTHR47970">
    <property type="entry name" value="KINESIN-LIKE PROTEIN KIF11"/>
    <property type="match status" value="1"/>
</dbReference>
<evidence type="ECO:0000256" key="6">
    <source>
        <dbReference type="ARBA" id="ARBA00023175"/>
    </source>
</evidence>
<feature type="coiled-coil region" evidence="11">
    <location>
        <begin position="532"/>
        <end position="563"/>
    </location>
</feature>
<name>A0A8T2WXX2_POPDE</name>
<comment type="subcellular location">
    <subcellularLocation>
        <location evidence="1">Cytoplasm</location>
        <location evidence="1">Cytoskeleton</location>
        <location evidence="1">Spindle</location>
    </subcellularLocation>
</comment>
<dbReference type="GO" id="GO:0005524">
    <property type="term" value="F:ATP binding"/>
    <property type="evidence" value="ECO:0007669"/>
    <property type="project" value="UniProtKB-UniRule"/>
</dbReference>
<dbReference type="GO" id="GO:0072686">
    <property type="term" value="C:mitotic spindle"/>
    <property type="evidence" value="ECO:0007669"/>
    <property type="project" value="TreeGrafter"/>
</dbReference>
<keyword evidence="6 10" id="KW-0505">Motor protein</keyword>
<accession>A0A8T2WXX2</accession>
<dbReference type="Proteomes" id="UP000807159">
    <property type="component" value="Chromosome 16"/>
</dbReference>
<dbReference type="PROSITE" id="PS50067">
    <property type="entry name" value="KINESIN_MOTOR_2"/>
    <property type="match status" value="1"/>
</dbReference>
<evidence type="ECO:0000256" key="1">
    <source>
        <dbReference type="ARBA" id="ARBA00004186"/>
    </source>
</evidence>
<comment type="caution">
    <text evidence="13">The sequence shown here is derived from an EMBL/GenBank/DDBJ whole genome shotgun (WGS) entry which is preliminary data.</text>
</comment>
<keyword evidence="14" id="KW-1185">Reference proteome</keyword>
<evidence type="ECO:0000259" key="12">
    <source>
        <dbReference type="PROSITE" id="PS50067"/>
    </source>
</evidence>
<dbReference type="Pfam" id="PF00225">
    <property type="entry name" value="Kinesin"/>
    <property type="match status" value="1"/>
</dbReference>
<evidence type="ECO:0000256" key="5">
    <source>
        <dbReference type="ARBA" id="ARBA00022840"/>
    </source>
</evidence>
<organism evidence="13 14">
    <name type="scientific">Populus deltoides</name>
    <name type="common">Eastern poplar</name>
    <name type="synonym">Eastern cottonwood</name>
    <dbReference type="NCBI Taxonomy" id="3696"/>
    <lineage>
        <taxon>Eukaryota</taxon>
        <taxon>Viridiplantae</taxon>
        <taxon>Streptophyta</taxon>
        <taxon>Embryophyta</taxon>
        <taxon>Tracheophyta</taxon>
        <taxon>Spermatophyta</taxon>
        <taxon>Magnoliopsida</taxon>
        <taxon>eudicotyledons</taxon>
        <taxon>Gunneridae</taxon>
        <taxon>Pentapetalae</taxon>
        <taxon>rosids</taxon>
        <taxon>fabids</taxon>
        <taxon>Malpighiales</taxon>
        <taxon>Salicaceae</taxon>
        <taxon>Saliceae</taxon>
        <taxon>Populus</taxon>
    </lineage>
</organism>
<evidence type="ECO:0000256" key="7">
    <source>
        <dbReference type="ARBA" id="ARBA00023212"/>
    </source>
</evidence>
<dbReference type="GO" id="GO:0090307">
    <property type="term" value="P:mitotic spindle assembly"/>
    <property type="evidence" value="ECO:0007669"/>
    <property type="project" value="TreeGrafter"/>
</dbReference>
<evidence type="ECO:0000256" key="2">
    <source>
        <dbReference type="ARBA" id="ARBA00022490"/>
    </source>
</evidence>
<sequence length="1053" mass="118656">MDYSQSQQQKRCNTVLLSPAQTPRSSVRRSLRDSLSMDLWSSNIKPDRGVNVEVILRCRPLNDDEKQLKLPVVISCNEGKGEVSVVQNTAYKQIDKTFSFDKVFGPTSQQKELFDEAISPIVNEVLEGYNCTIFAYGQTGTGKTYTMEGGRVGEVESGEFPSEVGIIPRAVQQILDVLEARNEEYSMKVTFLELYNEDIMDLLAPDESLNGPDDKSRKPIALMEDGRGGVFIRGLEQEVVCTADGIYKILEKGSAKRHTADSLLNKQSSRSHTIFSITIHVKESSSNGEELMKCGKLNLVDLAGSENVVRSGAKEGRVREAGEINKSLLTLGRVINALVEHSGHVPYRDSKLTRLLRDSLGGNTKTCIIATVSPSIHSLEETLNTLDYAHRAKKIKNRPEVNQRVAKSELIKDLYKEIDRHRQEIYAEREKNGIYIPHNRFQSEEAERKALVEQIKNMEFDLVFKDKELTGLQKLYDKQQTLTAELSEKLQMTQKDFEKTQNTLLEIEGRNRKANAMIKEKEHLISHLLQSEKSLTKQALELREELEHAASEASNLFSKLELQDKLENGNKILVQKFQTQLALQLDVLHLTVAASVTQQEEHLKSMEKDFNYSLSKKMGGIQELTTQVRHLKNTQESSIKSLDDISEELDMSYRSVFSNLTSEVSRNSSALVGLLEEKFQEINDILDDVQRDLFNQQEKLAEFAEQQRQGHSKTLQLTSSMSEAMMKFFETLGTHTSSLTRIMEGTQKINGQKLYDLAKEFEDCAAFEKRQLLEKVAEILDISNDRKKNLVQTAINSLLESTASRTCKLQNEMSNLQDFSCSVKSELTTHIETMATSYLVATAVMDNGKDGFEKCLQQCMSKARMGVSQLRDAQESVLDLQKRNIGSLDSMARNELETSGMILSKASSFALSALEETGIAYKSLLSSIENLLKLDHDAHENIRSVAVSSFEDMKGPGSNHYHTILKIKEAGQCFLDEYKVKEPYRLTLEKRSSNTPSTESIEELRNPTFQKLSRTFSGDSSVQQESEDQNILSDVCEPVRPLSNSRVTLTAIN</sequence>
<keyword evidence="3" id="KW-0493">Microtubule</keyword>
<evidence type="ECO:0000313" key="13">
    <source>
        <dbReference type="EMBL" id="KAH8485294.1"/>
    </source>
</evidence>
<dbReference type="SUPFAM" id="SSF52540">
    <property type="entry name" value="P-loop containing nucleoside triphosphate hydrolases"/>
    <property type="match status" value="1"/>
</dbReference>
<evidence type="ECO:0000256" key="10">
    <source>
        <dbReference type="PROSITE-ProRule" id="PRU00283"/>
    </source>
</evidence>
<dbReference type="InterPro" id="IPR036961">
    <property type="entry name" value="Kinesin_motor_dom_sf"/>
</dbReference>
<dbReference type="InterPro" id="IPR019821">
    <property type="entry name" value="Kinesin_motor_CS"/>
</dbReference>
<comment type="similarity">
    <text evidence="8">Belongs to the TRAFAC class myosin-kinesin ATPase superfamily. Kinesin family. KIN-5/BimC subfamily.</text>
</comment>
<dbReference type="GO" id="GO:0051231">
    <property type="term" value="P:spindle elongation"/>
    <property type="evidence" value="ECO:0007669"/>
    <property type="project" value="TreeGrafter"/>
</dbReference>
<dbReference type="CDD" id="cd01364">
    <property type="entry name" value="KISc_BimC_Eg5"/>
    <property type="match status" value="1"/>
</dbReference>
<dbReference type="PRINTS" id="PR00380">
    <property type="entry name" value="KINESINHEAVY"/>
</dbReference>
<dbReference type="SMART" id="SM00129">
    <property type="entry name" value="KISc"/>
    <property type="match status" value="1"/>
</dbReference>
<evidence type="ECO:0000256" key="3">
    <source>
        <dbReference type="ARBA" id="ARBA00022701"/>
    </source>
</evidence>
<gene>
    <name evidence="13" type="ORF">H0E87_026909</name>
</gene>
<dbReference type="InterPro" id="IPR047149">
    <property type="entry name" value="KIF11-like"/>
</dbReference>